<dbReference type="InterPro" id="IPR037192">
    <property type="entry name" value="ERO1-like_sf"/>
</dbReference>
<keyword evidence="5" id="KW-0813">Transport</keyword>
<dbReference type="GO" id="GO:0034975">
    <property type="term" value="P:protein folding in endoplasmic reticulum"/>
    <property type="evidence" value="ECO:0007669"/>
    <property type="project" value="InterPro"/>
</dbReference>
<evidence type="ECO:0000256" key="18">
    <source>
        <dbReference type="PIRSR" id="PIRSR017205-3"/>
    </source>
</evidence>
<evidence type="ECO:0000256" key="6">
    <source>
        <dbReference type="ARBA" id="ARBA00022630"/>
    </source>
</evidence>
<keyword evidence="11" id="KW-0560">Oxidoreductase</keyword>
<evidence type="ECO:0000256" key="11">
    <source>
        <dbReference type="ARBA" id="ARBA00023002"/>
    </source>
</evidence>
<evidence type="ECO:0000256" key="14">
    <source>
        <dbReference type="ARBA" id="ARBA00023180"/>
    </source>
</evidence>
<dbReference type="GO" id="GO:0071949">
    <property type="term" value="F:FAD binding"/>
    <property type="evidence" value="ECO:0007669"/>
    <property type="project" value="InterPro"/>
</dbReference>
<feature type="disulfide bond" description="Redox-active" evidence="18">
    <location>
        <begin position="372"/>
        <end position="375"/>
    </location>
</feature>
<feature type="active site" evidence="16">
    <location>
        <position position="375"/>
    </location>
</feature>
<dbReference type="SUPFAM" id="SSF110019">
    <property type="entry name" value="ERO1-like"/>
    <property type="match status" value="1"/>
</dbReference>
<evidence type="ECO:0000256" key="10">
    <source>
        <dbReference type="ARBA" id="ARBA00022982"/>
    </source>
</evidence>
<keyword evidence="12 19" id="KW-0472">Membrane</keyword>
<evidence type="ECO:0000256" key="16">
    <source>
        <dbReference type="PIRSR" id="PIRSR017205-1"/>
    </source>
</evidence>
<evidence type="ECO:0000256" key="3">
    <source>
        <dbReference type="ARBA" id="ARBA00008277"/>
    </source>
</evidence>
<evidence type="ECO:0000256" key="2">
    <source>
        <dbReference type="ARBA" id="ARBA00004367"/>
    </source>
</evidence>
<accession>G0U171</accession>
<dbReference type="VEuPathDB" id="TriTrypDB:TvY486_0804340"/>
<organism evidence="20">
    <name type="scientific">Trypanosoma vivax (strain Y486)</name>
    <dbReference type="NCBI Taxonomy" id="1055687"/>
    <lineage>
        <taxon>Eukaryota</taxon>
        <taxon>Discoba</taxon>
        <taxon>Euglenozoa</taxon>
        <taxon>Kinetoplastea</taxon>
        <taxon>Metakinetoplastina</taxon>
        <taxon>Trypanosomatida</taxon>
        <taxon>Trypanosomatidae</taxon>
        <taxon>Trypanosoma</taxon>
        <taxon>Duttonella</taxon>
    </lineage>
</organism>
<keyword evidence="10" id="KW-0249">Electron transport</keyword>
<name>G0U171_TRYVY</name>
<comment type="subcellular location">
    <subcellularLocation>
        <location evidence="2">Endoplasmic reticulum membrane</location>
        <topology evidence="2">Peripheral membrane protein</topology>
        <orientation evidence="2">Lumenal side</orientation>
    </subcellularLocation>
</comment>
<dbReference type="GO" id="GO:0016972">
    <property type="term" value="F:thiol oxidase activity"/>
    <property type="evidence" value="ECO:0007669"/>
    <property type="project" value="InterPro"/>
</dbReference>
<evidence type="ECO:0000256" key="1">
    <source>
        <dbReference type="ARBA" id="ARBA00001974"/>
    </source>
</evidence>
<feature type="active site" description="Nucleophile" evidence="16">
    <location>
        <position position="372"/>
    </location>
</feature>
<keyword evidence="13 18" id="KW-1015">Disulfide bond</keyword>
<dbReference type="GO" id="GO:0005789">
    <property type="term" value="C:endoplasmic reticulum membrane"/>
    <property type="evidence" value="ECO:0007669"/>
    <property type="project" value="UniProtKB-SubCell"/>
</dbReference>
<evidence type="ECO:0000256" key="13">
    <source>
        <dbReference type="ARBA" id="ARBA00023157"/>
    </source>
</evidence>
<evidence type="ECO:0000256" key="12">
    <source>
        <dbReference type="ARBA" id="ARBA00023136"/>
    </source>
</evidence>
<comment type="subunit">
    <text evidence="4">May function both as a monomer and a homodimer.</text>
</comment>
<sequence>MVKGSTIIFGSVIIALASHFFYLSAKNLGRNKNDIEGLNSSVTLPSPRGDSSKDSHEEGLCCCSINRIKSGNDNIVGLLNSITRHPFFRYFKVNLEKPCPYWAVQLLCTSGSNSCQVCTCDENNVPESLKYPYDMSDPFFNDSRVSHEHPKPENVDTWGNWKNSGTEAVYVDLVENPEANTGYSGPMASRVWQAIYNENCVFNLTDNESGKCKEQYLFKRLISGLHTSITLHVATFFHSDSKGDSPLRSHDLLNSDKLSFYPNCGMFKRVTNNTEFLNNLYTLYQFTLRALTKAKSVFISDLNSFNSGANGYANGEDIKLHSGFNELFNSLSHCSSTFDESEFFQSPKASLLIPQMKRMMHNITTLMDCVNCEKCRAWGKLETMGLATAIKIVLLPIGDNLTLSRGEKVTLVNFVRQLAISVKNVHVVADVCQKLNYTGK</sequence>
<keyword evidence="15" id="KW-0676">Redox-active center</keyword>
<keyword evidence="19" id="KW-0812">Transmembrane</keyword>
<keyword evidence="6" id="KW-0285">Flavoprotein</keyword>
<keyword evidence="9 17" id="KW-0274">FAD</keyword>
<dbReference type="GO" id="GO:0015035">
    <property type="term" value="F:protein-disulfide reductase activity"/>
    <property type="evidence" value="ECO:0007669"/>
    <property type="project" value="InterPro"/>
</dbReference>
<reference evidence="20" key="1">
    <citation type="journal article" date="2012" name="Proc. Natl. Acad. Sci. U.S.A.">
        <title>Antigenic diversity is generated by distinct evolutionary mechanisms in African trypanosome species.</title>
        <authorList>
            <person name="Jackson A.P."/>
            <person name="Berry A."/>
            <person name="Aslett M."/>
            <person name="Allison H.C."/>
            <person name="Burton P."/>
            <person name="Vavrova-Anderson J."/>
            <person name="Brown R."/>
            <person name="Browne H."/>
            <person name="Corton N."/>
            <person name="Hauser H."/>
            <person name="Gamble J."/>
            <person name="Gilderthorp R."/>
            <person name="Marcello L."/>
            <person name="McQuillan J."/>
            <person name="Otto T.D."/>
            <person name="Quail M.A."/>
            <person name="Sanders M.J."/>
            <person name="van Tonder A."/>
            <person name="Ginger M.L."/>
            <person name="Field M.C."/>
            <person name="Barry J.D."/>
            <person name="Hertz-Fowler C."/>
            <person name="Berriman M."/>
        </authorList>
    </citation>
    <scope>NUCLEOTIDE SEQUENCE</scope>
    <source>
        <strain evidence="20">Y486</strain>
    </source>
</reference>
<keyword evidence="7" id="KW-0732">Signal</keyword>
<dbReference type="AlphaFoldDB" id="G0U171"/>
<feature type="binding site" evidence="17">
    <location>
        <position position="181"/>
    </location>
    <ligand>
        <name>FAD</name>
        <dbReference type="ChEBI" id="CHEBI:57692"/>
    </ligand>
</feature>
<evidence type="ECO:0000256" key="15">
    <source>
        <dbReference type="ARBA" id="ARBA00023284"/>
    </source>
</evidence>
<feature type="binding site" evidence="17">
    <location>
        <position position="226"/>
    </location>
    <ligand>
        <name>FAD</name>
        <dbReference type="ChEBI" id="CHEBI:57692"/>
    </ligand>
</feature>
<feature type="binding site" evidence="17">
    <location>
        <position position="223"/>
    </location>
    <ligand>
        <name>FAD</name>
        <dbReference type="ChEBI" id="CHEBI:57692"/>
    </ligand>
</feature>
<keyword evidence="19" id="KW-1133">Transmembrane helix</keyword>
<feature type="binding site" evidence="17">
    <location>
        <position position="192"/>
    </location>
    <ligand>
        <name>FAD</name>
        <dbReference type="ChEBI" id="CHEBI:57692"/>
    </ligand>
</feature>
<dbReference type="OMA" id="CYKDRLH"/>
<comment type="cofactor">
    <cofactor evidence="1 17">
        <name>FAD</name>
        <dbReference type="ChEBI" id="CHEBI:57692"/>
    </cofactor>
</comment>
<feature type="binding site" evidence="17">
    <location>
        <position position="269"/>
    </location>
    <ligand>
        <name>FAD</name>
        <dbReference type="ChEBI" id="CHEBI:57692"/>
    </ligand>
</feature>
<keyword evidence="14" id="KW-0325">Glycoprotein</keyword>
<evidence type="ECO:0000256" key="17">
    <source>
        <dbReference type="PIRSR" id="PIRSR017205-2"/>
    </source>
</evidence>
<dbReference type="PANTHER" id="PTHR12613:SF0">
    <property type="entry name" value="ERO1-LIKE PROTEIN"/>
    <property type="match status" value="1"/>
</dbReference>
<evidence type="ECO:0000256" key="19">
    <source>
        <dbReference type="SAM" id="Phobius"/>
    </source>
</evidence>
<keyword evidence="8" id="KW-0256">Endoplasmic reticulum</keyword>
<dbReference type="InterPro" id="IPR007266">
    <property type="entry name" value="Ero1"/>
</dbReference>
<feature type="disulfide bond" description="Redox-active" evidence="18">
    <location>
        <begin position="108"/>
        <end position="115"/>
    </location>
</feature>
<protein>
    <submittedName>
        <fullName evidence="20">Putative endoplasmic reticulum oxidoreductin</fullName>
    </submittedName>
</protein>
<dbReference type="EMBL" id="HE573024">
    <property type="protein sequence ID" value="CCC49826.1"/>
    <property type="molecule type" value="Genomic_DNA"/>
</dbReference>
<dbReference type="PIRSF" id="PIRSF017205">
    <property type="entry name" value="ERO1"/>
    <property type="match status" value="1"/>
</dbReference>
<feature type="transmembrane region" description="Helical" evidence="19">
    <location>
        <begin position="6"/>
        <end position="25"/>
    </location>
</feature>
<comment type="similarity">
    <text evidence="3">Belongs to the EROs family.</text>
</comment>
<proteinExistence type="inferred from homology"/>
<dbReference type="PANTHER" id="PTHR12613">
    <property type="entry name" value="ERO1-RELATED"/>
    <property type="match status" value="1"/>
</dbReference>
<gene>
    <name evidence="20" type="ORF">TVY486_0804340</name>
</gene>
<evidence type="ECO:0000256" key="4">
    <source>
        <dbReference type="ARBA" id="ARBA00011802"/>
    </source>
</evidence>
<evidence type="ECO:0000313" key="20">
    <source>
        <dbReference type="EMBL" id="CCC49826.1"/>
    </source>
</evidence>
<evidence type="ECO:0000256" key="9">
    <source>
        <dbReference type="ARBA" id="ARBA00022827"/>
    </source>
</evidence>
<dbReference type="Pfam" id="PF04137">
    <property type="entry name" value="ERO1"/>
    <property type="match status" value="1"/>
</dbReference>
<evidence type="ECO:0000256" key="8">
    <source>
        <dbReference type="ARBA" id="ARBA00022824"/>
    </source>
</evidence>
<evidence type="ECO:0000256" key="7">
    <source>
        <dbReference type="ARBA" id="ARBA00022729"/>
    </source>
</evidence>
<evidence type="ECO:0000256" key="5">
    <source>
        <dbReference type="ARBA" id="ARBA00022448"/>
    </source>
</evidence>